<gene>
    <name evidence="1" type="ORF">BUALT_Bualt01G0051600</name>
</gene>
<sequence length="276" mass="31364">MRIFNMEESTIIENDWEWLHELPLNNTVLEELNFYMTNLTRVNSKDIKRIATRCPNLTSIKVSDCDISGLIDFFKVASLLEEFGIGSSNEPQPQPQPQIGELLVHAISKALPPRLCRLGLTHLRIAEMPIFYHVRTVIGDHGLIVLAQCCTRIKRLRILLGTDEQVMEDEGGVSNTGLVALALGCCELEQLNVFVWDITNESLECIGKCLKELRDFRLCLIKEARIISDLPLDFGVKSVLRGCEKLTRLGWIDGFGFGKGFEMNEFQTPWIRNPHH</sequence>
<keyword evidence="2" id="KW-1185">Reference proteome</keyword>
<name>A0AAV6Y4P0_9LAMI</name>
<dbReference type="AlphaFoldDB" id="A0AAV6Y4P0"/>
<reference evidence="1" key="1">
    <citation type="submission" date="2019-10" db="EMBL/GenBank/DDBJ databases">
        <authorList>
            <person name="Zhang R."/>
            <person name="Pan Y."/>
            <person name="Wang J."/>
            <person name="Ma R."/>
            <person name="Yu S."/>
        </authorList>
    </citation>
    <scope>NUCLEOTIDE SEQUENCE</scope>
    <source>
        <strain evidence="1">LA-IB0</strain>
        <tissue evidence="1">Leaf</tissue>
    </source>
</reference>
<dbReference type="Gene3D" id="3.80.10.10">
    <property type="entry name" value="Ribonuclease Inhibitor"/>
    <property type="match status" value="1"/>
</dbReference>
<evidence type="ECO:0000313" key="1">
    <source>
        <dbReference type="EMBL" id="KAG8390131.1"/>
    </source>
</evidence>
<dbReference type="InterPro" id="IPR032675">
    <property type="entry name" value="LRR_dom_sf"/>
</dbReference>
<protein>
    <submittedName>
        <fullName evidence="1">Uncharacterized protein</fullName>
    </submittedName>
</protein>
<comment type="caution">
    <text evidence="1">The sequence shown here is derived from an EMBL/GenBank/DDBJ whole genome shotgun (WGS) entry which is preliminary data.</text>
</comment>
<dbReference type="Proteomes" id="UP000826271">
    <property type="component" value="Unassembled WGS sequence"/>
</dbReference>
<dbReference type="GO" id="GO:0031146">
    <property type="term" value="P:SCF-dependent proteasomal ubiquitin-dependent protein catabolic process"/>
    <property type="evidence" value="ECO:0007669"/>
    <property type="project" value="TreeGrafter"/>
</dbReference>
<evidence type="ECO:0000313" key="2">
    <source>
        <dbReference type="Proteomes" id="UP000826271"/>
    </source>
</evidence>
<accession>A0AAV6Y4P0</accession>
<dbReference type="GO" id="GO:0019005">
    <property type="term" value="C:SCF ubiquitin ligase complex"/>
    <property type="evidence" value="ECO:0007669"/>
    <property type="project" value="TreeGrafter"/>
</dbReference>
<proteinExistence type="predicted"/>
<dbReference type="PANTHER" id="PTHR16134">
    <property type="entry name" value="F-BOX/TPR REPEAT PROTEIN POF3"/>
    <property type="match status" value="1"/>
</dbReference>
<dbReference type="SUPFAM" id="SSF52047">
    <property type="entry name" value="RNI-like"/>
    <property type="match status" value="1"/>
</dbReference>
<organism evidence="1 2">
    <name type="scientific">Buddleja alternifolia</name>
    <dbReference type="NCBI Taxonomy" id="168488"/>
    <lineage>
        <taxon>Eukaryota</taxon>
        <taxon>Viridiplantae</taxon>
        <taxon>Streptophyta</taxon>
        <taxon>Embryophyta</taxon>
        <taxon>Tracheophyta</taxon>
        <taxon>Spermatophyta</taxon>
        <taxon>Magnoliopsida</taxon>
        <taxon>eudicotyledons</taxon>
        <taxon>Gunneridae</taxon>
        <taxon>Pentapetalae</taxon>
        <taxon>asterids</taxon>
        <taxon>lamiids</taxon>
        <taxon>Lamiales</taxon>
        <taxon>Scrophulariaceae</taxon>
        <taxon>Buddlejeae</taxon>
        <taxon>Buddleja</taxon>
    </lineage>
</organism>
<dbReference type="EMBL" id="WHWC01000001">
    <property type="protein sequence ID" value="KAG8390131.1"/>
    <property type="molecule type" value="Genomic_DNA"/>
</dbReference>
<dbReference type="PANTHER" id="PTHR16134:SF43">
    <property type="entry name" value="CORONATINE-INSENSITIVE PROTEIN 1"/>
    <property type="match status" value="1"/>
</dbReference>